<comment type="caution">
    <text evidence="3">Lacks conserved residue(s) required for the propagation of feature annotation.</text>
</comment>
<sequence>MIMGTRAHRTRNGQSVQSGAARAITRALPDEVPVALVFNGSTQAVMMASPADIADFAHGFALSEGLIDGLDQIEGFEELRHDRGIEARFWLRADRATLLHQRRRAMLGPVGCGLCGIDSLDAALRALPRLPDGDLRLSHAEVAGASDALRAQQPLHDRTRATHAAGFLQPGHGITLAREDVGRHNALDKLIGALARQGTDPATGAVVITSRVSVDMVQKCVMAGAPVLIAVSAPTALAVEMAEDANLTLATFARGDGFDLYAHPQRITQRGSDVA</sequence>
<proteinExistence type="inferred from homology"/>
<dbReference type="EMBL" id="JBHUDD010000159">
    <property type="protein sequence ID" value="MFD1511504.1"/>
    <property type="molecule type" value="Genomic_DNA"/>
</dbReference>
<keyword evidence="1 3" id="KW-0963">Cytoplasm</keyword>
<name>A0ABW4EP06_9RHOB</name>
<comment type="function">
    <text evidence="3">Required for formate dehydrogenase (FDH) activity. Acts as a sulfur carrier protein that transfers sulfur from IscS to the molybdenum cofactor prior to its insertion into FDH.</text>
</comment>
<evidence type="ECO:0000313" key="4">
    <source>
        <dbReference type="EMBL" id="MFD1511504.1"/>
    </source>
</evidence>
<comment type="caution">
    <text evidence="4">The sequence shown here is derived from an EMBL/GenBank/DDBJ whole genome shotgun (WGS) entry which is preliminary data.</text>
</comment>
<dbReference type="SUPFAM" id="SSF53927">
    <property type="entry name" value="Cytidine deaminase-like"/>
    <property type="match status" value="1"/>
</dbReference>
<dbReference type="Gene3D" id="3.10.20.10">
    <property type="match status" value="1"/>
</dbReference>
<dbReference type="InterPro" id="IPR016193">
    <property type="entry name" value="Cytidine_deaminase-like"/>
</dbReference>
<protein>
    <recommendedName>
        <fullName evidence="3">Sulfur carrier protein FdhD</fullName>
    </recommendedName>
</protein>
<comment type="similarity">
    <text evidence="3">Belongs to the FdhD family.</text>
</comment>
<evidence type="ECO:0000256" key="3">
    <source>
        <dbReference type="HAMAP-Rule" id="MF_00187"/>
    </source>
</evidence>
<dbReference type="HAMAP" id="MF_00187">
    <property type="entry name" value="FdhD"/>
    <property type="match status" value="1"/>
</dbReference>
<accession>A0ABW4EP06</accession>
<dbReference type="PANTHER" id="PTHR30592">
    <property type="entry name" value="FORMATE DEHYDROGENASE"/>
    <property type="match status" value="1"/>
</dbReference>
<dbReference type="InterPro" id="IPR003786">
    <property type="entry name" value="FdhD"/>
</dbReference>
<evidence type="ECO:0000313" key="5">
    <source>
        <dbReference type="Proteomes" id="UP001597186"/>
    </source>
</evidence>
<dbReference type="PANTHER" id="PTHR30592:SF1">
    <property type="entry name" value="SULFUR CARRIER PROTEIN FDHD"/>
    <property type="match status" value="1"/>
</dbReference>
<dbReference type="Pfam" id="PF02634">
    <property type="entry name" value="FdhD-NarQ"/>
    <property type="match status" value="1"/>
</dbReference>
<dbReference type="Proteomes" id="UP001597186">
    <property type="component" value="Unassembled WGS sequence"/>
</dbReference>
<dbReference type="RefSeq" id="WP_379918766.1">
    <property type="nucleotide sequence ID" value="NZ_JBHUDD010000159.1"/>
</dbReference>
<evidence type="ECO:0000256" key="1">
    <source>
        <dbReference type="ARBA" id="ARBA00022490"/>
    </source>
</evidence>
<keyword evidence="5" id="KW-1185">Reference proteome</keyword>
<reference evidence="5" key="1">
    <citation type="journal article" date="2019" name="Int. J. Syst. Evol. Microbiol.">
        <title>The Global Catalogue of Microorganisms (GCM) 10K type strain sequencing project: providing services to taxonomists for standard genome sequencing and annotation.</title>
        <authorList>
            <consortium name="The Broad Institute Genomics Platform"/>
            <consortium name="The Broad Institute Genome Sequencing Center for Infectious Disease"/>
            <person name="Wu L."/>
            <person name="Ma J."/>
        </authorList>
    </citation>
    <scope>NUCLEOTIDE SEQUENCE [LARGE SCALE GENOMIC DNA]</scope>
    <source>
        <strain evidence="5">CGMCC 1.12477</strain>
    </source>
</reference>
<comment type="subcellular location">
    <subcellularLocation>
        <location evidence="3">Cytoplasm</location>
    </subcellularLocation>
</comment>
<dbReference type="PIRSF" id="PIRSF015626">
    <property type="entry name" value="FdhD"/>
    <property type="match status" value="1"/>
</dbReference>
<dbReference type="Gene3D" id="3.40.140.10">
    <property type="entry name" value="Cytidine Deaminase, domain 2"/>
    <property type="match status" value="1"/>
</dbReference>
<gene>
    <name evidence="3 4" type="primary">fdhD</name>
    <name evidence="4" type="ORF">ACFTOW_19135</name>
</gene>
<dbReference type="NCBIfam" id="TIGR00129">
    <property type="entry name" value="fdhD_narQ"/>
    <property type="match status" value="1"/>
</dbReference>
<keyword evidence="2 3" id="KW-0501">Molybdenum cofactor biosynthesis</keyword>
<organism evidence="4 5">
    <name type="scientific">Lacimonas salitolerans</name>
    <dbReference type="NCBI Taxonomy" id="1323750"/>
    <lineage>
        <taxon>Bacteria</taxon>
        <taxon>Pseudomonadati</taxon>
        <taxon>Pseudomonadota</taxon>
        <taxon>Alphaproteobacteria</taxon>
        <taxon>Rhodobacterales</taxon>
        <taxon>Paracoccaceae</taxon>
        <taxon>Lacimonas</taxon>
    </lineage>
</organism>
<feature type="active site" description="Cysteine persulfide intermediate" evidence="3">
    <location>
        <position position="112"/>
    </location>
</feature>
<evidence type="ECO:0000256" key="2">
    <source>
        <dbReference type="ARBA" id="ARBA00023150"/>
    </source>
</evidence>